<keyword evidence="1" id="KW-0732">Signal</keyword>
<name>A0ABN9U392_9DINO</name>
<sequence length="131" mass="13703">MTQLLLAALAAVAIGYPVYSPGSAGDTCDKISCKPVDCKPPFEYKSPEEMGTCCPLCWAETVKTPGDRSFVTGLSGGVGPNNAADPVLCRDVMCPPLHCDVPEQFFDGRCCTKCQSAAAPSAADFAASYKV</sequence>
<comment type="caution">
    <text evidence="2">The sequence shown here is derived from an EMBL/GenBank/DDBJ whole genome shotgun (WGS) entry which is preliminary data.</text>
</comment>
<evidence type="ECO:0000256" key="1">
    <source>
        <dbReference type="SAM" id="SignalP"/>
    </source>
</evidence>
<keyword evidence="3" id="KW-1185">Reference proteome</keyword>
<reference evidence="2" key="1">
    <citation type="submission" date="2023-10" db="EMBL/GenBank/DDBJ databases">
        <authorList>
            <person name="Chen Y."/>
            <person name="Shah S."/>
            <person name="Dougan E. K."/>
            <person name="Thang M."/>
            <person name="Chan C."/>
        </authorList>
    </citation>
    <scope>NUCLEOTIDE SEQUENCE [LARGE SCALE GENOMIC DNA]</scope>
</reference>
<dbReference type="Proteomes" id="UP001189429">
    <property type="component" value="Unassembled WGS sequence"/>
</dbReference>
<gene>
    <name evidence="2" type="ORF">PCOR1329_LOCUS44377</name>
</gene>
<protein>
    <submittedName>
        <fullName evidence="2">Uncharacterized protein</fullName>
    </submittedName>
</protein>
<feature type="signal peptide" evidence="1">
    <location>
        <begin position="1"/>
        <end position="15"/>
    </location>
</feature>
<accession>A0ABN9U392</accession>
<organism evidence="2 3">
    <name type="scientific">Prorocentrum cordatum</name>
    <dbReference type="NCBI Taxonomy" id="2364126"/>
    <lineage>
        <taxon>Eukaryota</taxon>
        <taxon>Sar</taxon>
        <taxon>Alveolata</taxon>
        <taxon>Dinophyceae</taxon>
        <taxon>Prorocentrales</taxon>
        <taxon>Prorocentraceae</taxon>
        <taxon>Prorocentrum</taxon>
    </lineage>
</organism>
<proteinExistence type="predicted"/>
<dbReference type="EMBL" id="CAUYUJ010015330">
    <property type="protein sequence ID" value="CAK0852664.1"/>
    <property type="molecule type" value="Genomic_DNA"/>
</dbReference>
<evidence type="ECO:0000313" key="3">
    <source>
        <dbReference type="Proteomes" id="UP001189429"/>
    </source>
</evidence>
<evidence type="ECO:0000313" key="2">
    <source>
        <dbReference type="EMBL" id="CAK0852664.1"/>
    </source>
</evidence>
<feature type="chain" id="PRO_5045509714" evidence="1">
    <location>
        <begin position="16"/>
        <end position="131"/>
    </location>
</feature>